<gene>
    <name evidence="10" type="primary">folK</name>
    <name evidence="10" type="ordered locus">Pro_0318</name>
</gene>
<dbReference type="CDD" id="cd00483">
    <property type="entry name" value="HPPK"/>
    <property type="match status" value="1"/>
</dbReference>
<comment type="catalytic activity">
    <reaction evidence="1">
        <text>6-hydroxymethyl-7,8-dihydropterin + ATP = (7,8-dihydropterin-6-yl)methyl diphosphate + AMP + H(+)</text>
        <dbReference type="Rhea" id="RHEA:11412"/>
        <dbReference type="ChEBI" id="CHEBI:15378"/>
        <dbReference type="ChEBI" id="CHEBI:30616"/>
        <dbReference type="ChEBI" id="CHEBI:44841"/>
        <dbReference type="ChEBI" id="CHEBI:72950"/>
        <dbReference type="ChEBI" id="CHEBI:456215"/>
        <dbReference type="EC" id="2.7.6.3"/>
    </reaction>
</comment>
<dbReference type="GO" id="GO:0016301">
    <property type="term" value="F:kinase activity"/>
    <property type="evidence" value="ECO:0007669"/>
    <property type="project" value="UniProtKB-KW"/>
</dbReference>
<protein>
    <recommendedName>
        <fullName evidence="3">2-amino-4-hydroxy-6-hydroxymethyldihydropteridine diphosphokinase</fullName>
        <ecNumber evidence="3">2.7.6.3</ecNumber>
    </recommendedName>
</protein>
<evidence type="ECO:0000256" key="7">
    <source>
        <dbReference type="ARBA" id="ARBA00022840"/>
    </source>
</evidence>
<evidence type="ECO:0000256" key="8">
    <source>
        <dbReference type="ARBA" id="ARBA00022909"/>
    </source>
</evidence>
<dbReference type="KEGG" id="pma:Pro_0318"/>
<dbReference type="NCBIfam" id="TIGR01498">
    <property type="entry name" value="folK"/>
    <property type="match status" value="1"/>
</dbReference>
<dbReference type="PROSITE" id="PS00794">
    <property type="entry name" value="HPPK"/>
    <property type="match status" value="1"/>
</dbReference>
<dbReference type="eggNOG" id="COG0801">
    <property type="taxonomic scope" value="Bacteria"/>
</dbReference>
<dbReference type="EC" id="2.7.6.3" evidence="3"/>
<proteinExistence type="predicted"/>
<evidence type="ECO:0000313" key="10">
    <source>
        <dbReference type="EMBL" id="AAP99364.1"/>
    </source>
</evidence>
<dbReference type="InterPro" id="IPR000550">
    <property type="entry name" value="Hppk"/>
</dbReference>
<keyword evidence="6" id="KW-0418">Kinase</keyword>
<dbReference type="PANTHER" id="PTHR43071">
    <property type="entry name" value="2-AMINO-4-HYDROXY-6-HYDROXYMETHYLDIHYDROPTERIDINE PYROPHOSPHOKINASE"/>
    <property type="match status" value="1"/>
</dbReference>
<keyword evidence="7" id="KW-0067">ATP-binding</keyword>
<dbReference type="EnsemblBacteria" id="AAP99364">
    <property type="protein sequence ID" value="AAP99364"/>
    <property type="gene ID" value="Pro_0318"/>
</dbReference>
<evidence type="ECO:0000256" key="6">
    <source>
        <dbReference type="ARBA" id="ARBA00022777"/>
    </source>
</evidence>
<evidence type="ECO:0000256" key="4">
    <source>
        <dbReference type="ARBA" id="ARBA00022679"/>
    </source>
</evidence>
<dbReference type="GO" id="GO:0005524">
    <property type="term" value="F:ATP binding"/>
    <property type="evidence" value="ECO:0007669"/>
    <property type="project" value="UniProtKB-KW"/>
</dbReference>
<evidence type="ECO:0000256" key="5">
    <source>
        <dbReference type="ARBA" id="ARBA00022741"/>
    </source>
</evidence>
<name>Q7VDQ0_PROMA</name>
<keyword evidence="5" id="KW-0547">Nucleotide-binding</keyword>
<dbReference type="EMBL" id="AE017126">
    <property type="protein sequence ID" value="AAP99364.1"/>
    <property type="molecule type" value="Genomic_DNA"/>
</dbReference>
<dbReference type="UniPathway" id="UPA00077">
    <property type="reaction ID" value="UER00155"/>
</dbReference>
<dbReference type="PANTHER" id="PTHR43071:SF1">
    <property type="entry name" value="2-AMINO-4-HYDROXY-6-HYDROXYMETHYLDIHYDROPTERIDINE PYROPHOSPHOKINASE"/>
    <property type="match status" value="1"/>
</dbReference>
<evidence type="ECO:0000256" key="3">
    <source>
        <dbReference type="ARBA" id="ARBA00013253"/>
    </source>
</evidence>
<dbReference type="Proteomes" id="UP000001420">
    <property type="component" value="Chromosome"/>
</dbReference>
<comment type="pathway">
    <text evidence="2">Cofactor biosynthesis; tetrahydrofolate biosynthesis; 2-amino-4-hydroxy-6-hydroxymethyl-7,8-dihydropteridine diphosphate from 7,8-dihydroneopterin triphosphate: step 4/4.</text>
</comment>
<keyword evidence="11" id="KW-1185">Reference proteome</keyword>
<dbReference type="PATRIC" id="fig|167539.5.peg.327"/>
<evidence type="ECO:0000256" key="2">
    <source>
        <dbReference type="ARBA" id="ARBA00005051"/>
    </source>
</evidence>
<sequence length="193" mass="21239">MSSINYLISKTLAIGLGANIESPAGSPAKTLITARPLLENTITSWIKKSLKNASKNSIEDSTIDFSWSPLYRTAPLGGPKTQPSFINAALVIREGGLNQLIPSVEAARDLLNNLLLLEKHFGRDREISKIHWGPRSLDLDILAWGDLQINDSDLILPHPYLIERDFVIIPLAQALVKKSSSPIQIPSQKGWPE</sequence>
<keyword evidence="4" id="KW-0808">Transferase</keyword>
<dbReference type="GO" id="GO:0046656">
    <property type="term" value="P:folic acid biosynthetic process"/>
    <property type="evidence" value="ECO:0007669"/>
    <property type="project" value="UniProtKB-KW"/>
</dbReference>
<dbReference type="Gene3D" id="3.30.70.560">
    <property type="entry name" value="7,8-Dihydro-6-hydroxymethylpterin-pyrophosphokinase HPPK"/>
    <property type="match status" value="1"/>
</dbReference>
<organism evidence="10 11">
    <name type="scientific">Prochlorococcus marinus (strain SARG / CCMP1375 / SS120)</name>
    <dbReference type="NCBI Taxonomy" id="167539"/>
    <lineage>
        <taxon>Bacteria</taxon>
        <taxon>Bacillati</taxon>
        <taxon>Cyanobacteriota</taxon>
        <taxon>Cyanophyceae</taxon>
        <taxon>Synechococcales</taxon>
        <taxon>Prochlorococcaceae</taxon>
        <taxon>Prochlorococcus</taxon>
    </lineage>
</organism>
<dbReference type="Pfam" id="PF01288">
    <property type="entry name" value="HPPK"/>
    <property type="match status" value="1"/>
</dbReference>
<dbReference type="GO" id="GO:0003848">
    <property type="term" value="F:2-amino-4-hydroxy-6-hydroxymethyldihydropteridine diphosphokinase activity"/>
    <property type="evidence" value="ECO:0007669"/>
    <property type="project" value="UniProtKB-EC"/>
</dbReference>
<dbReference type="InterPro" id="IPR035907">
    <property type="entry name" value="Hppk_sf"/>
</dbReference>
<evidence type="ECO:0000259" key="9">
    <source>
        <dbReference type="PROSITE" id="PS00794"/>
    </source>
</evidence>
<dbReference type="RefSeq" id="WP_011124473.1">
    <property type="nucleotide sequence ID" value="NC_005042.1"/>
</dbReference>
<dbReference type="GO" id="GO:0046654">
    <property type="term" value="P:tetrahydrofolate biosynthetic process"/>
    <property type="evidence" value="ECO:0007669"/>
    <property type="project" value="UniProtKB-UniPathway"/>
</dbReference>
<keyword evidence="8" id="KW-0289">Folate biosynthesis</keyword>
<feature type="domain" description="7,8-dihydro-6-hydroxymethylpterin-pyrophosphokinase" evidence="9">
    <location>
        <begin position="131"/>
        <end position="142"/>
    </location>
</feature>
<evidence type="ECO:0000256" key="1">
    <source>
        <dbReference type="ARBA" id="ARBA00000198"/>
    </source>
</evidence>
<dbReference type="AlphaFoldDB" id="Q7VDQ0"/>
<evidence type="ECO:0000313" key="11">
    <source>
        <dbReference type="Proteomes" id="UP000001420"/>
    </source>
</evidence>
<reference evidence="10 11" key="1">
    <citation type="journal article" date="2003" name="Proc. Natl. Acad. Sci. U.S.A.">
        <title>Genome sequence of the cyanobacterium Prochlorococcus marinus SS120, a nearly minimal oxyphototrophic genome.</title>
        <authorList>
            <person name="Dufresne A."/>
            <person name="Salanoubat M."/>
            <person name="Partensky F."/>
            <person name="Artiguenave F."/>
            <person name="Axmann I.M."/>
            <person name="Barbe V."/>
            <person name="Duprat S."/>
            <person name="Galperin M.Y."/>
            <person name="Koonin E.V."/>
            <person name="Le Gall F."/>
            <person name="Makarova K.S."/>
            <person name="Ostrowski M."/>
            <person name="Oztas S."/>
            <person name="Robert C."/>
            <person name="Rogozin I.B."/>
            <person name="Scanlan D.J."/>
            <person name="Tandeau de Marsac N."/>
            <person name="Weissenbach J."/>
            <person name="Wincker P."/>
            <person name="Wolf Y.I."/>
            <person name="Hess W.R."/>
        </authorList>
    </citation>
    <scope>NUCLEOTIDE SEQUENCE [LARGE SCALE GENOMIC DNA]</scope>
    <source>
        <strain evidence="11">SARG / CCMP1375 / SS120</strain>
    </source>
</reference>
<dbReference type="STRING" id="167539.Pro_0318"/>
<dbReference type="OrthoDB" id="9808041at2"/>
<dbReference type="HOGENOM" id="CLU_097916_3_1_3"/>
<dbReference type="SUPFAM" id="SSF55083">
    <property type="entry name" value="6-hydroxymethyl-7,8-dihydropterin pyrophosphokinase, HPPK"/>
    <property type="match status" value="1"/>
</dbReference>
<accession>Q7VDQ0</accession>